<protein>
    <recommendedName>
        <fullName evidence="3">Oxidoreductase molybdopterin binding domain-containing protein</fullName>
    </recommendedName>
</protein>
<dbReference type="OrthoDB" id="3577245at2"/>
<name>A0A1H8YDW7_9PSEU</name>
<dbReference type="SUPFAM" id="SSF56524">
    <property type="entry name" value="Oxidoreductase molybdopterin-binding domain"/>
    <property type="match status" value="1"/>
</dbReference>
<evidence type="ECO:0008006" key="3">
    <source>
        <dbReference type="Google" id="ProtNLM"/>
    </source>
</evidence>
<evidence type="ECO:0000313" key="1">
    <source>
        <dbReference type="EMBL" id="SEP50203.1"/>
    </source>
</evidence>
<proteinExistence type="predicted"/>
<dbReference type="RefSeq" id="WP_091622076.1">
    <property type="nucleotide sequence ID" value="NZ_FOEF01000014.1"/>
</dbReference>
<dbReference type="STRING" id="394193.SAMN04489732_11441"/>
<evidence type="ECO:0000313" key="2">
    <source>
        <dbReference type="Proteomes" id="UP000198582"/>
    </source>
</evidence>
<dbReference type="EMBL" id="FOEF01000014">
    <property type="protein sequence ID" value="SEP50203.1"/>
    <property type="molecule type" value="Genomic_DNA"/>
</dbReference>
<dbReference type="Proteomes" id="UP000198582">
    <property type="component" value="Unassembled WGS sequence"/>
</dbReference>
<dbReference type="AlphaFoldDB" id="A0A1H8YDW7"/>
<accession>A0A1H8YDW7</accession>
<sequence>MRGIVVGLAVVVGLGVGGGVATGAEVVSVGGAVAAPTSYSAGELAGDGLRQVVAAAAPVLPPGKNTALRVTVRVTGSEHRSVTFALAEIDPSIGDQPAVFRAGRHGVDLTVPGDRNASRTVADVRTVTVAVSDAGAADRAVRVTQGRRAVTLPPALLARLPRRTVTAKFNSDAGPQTHTESGPPLALVLLLAGVLPTSGEPVVAVGSDGYGAAVTLAEESAGGRPLLLSTVEDGEPLALPRLVPLGDLKGGRYVSGVTALAVG</sequence>
<organism evidence="1 2">
    <name type="scientific">Amycolatopsis saalfeldensis</name>
    <dbReference type="NCBI Taxonomy" id="394193"/>
    <lineage>
        <taxon>Bacteria</taxon>
        <taxon>Bacillati</taxon>
        <taxon>Actinomycetota</taxon>
        <taxon>Actinomycetes</taxon>
        <taxon>Pseudonocardiales</taxon>
        <taxon>Pseudonocardiaceae</taxon>
        <taxon>Amycolatopsis</taxon>
    </lineage>
</organism>
<keyword evidence="2" id="KW-1185">Reference proteome</keyword>
<gene>
    <name evidence="1" type="ORF">SAMN04489732_11441</name>
</gene>
<reference evidence="1 2" key="1">
    <citation type="submission" date="2016-10" db="EMBL/GenBank/DDBJ databases">
        <authorList>
            <person name="de Groot N.N."/>
        </authorList>
    </citation>
    <scope>NUCLEOTIDE SEQUENCE [LARGE SCALE GENOMIC DNA]</scope>
    <source>
        <strain evidence="1 2">DSM 44993</strain>
    </source>
</reference>
<dbReference type="InterPro" id="IPR036374">
    <property type="entry name" value="OxRdtase_Mopterin-bd_sf"/>
</dbReference>